<dbReference type="Pfam" id="PF25091">
    <property type="entry name" value="DUF7806"/>
    <property type="match status" value="1"/>
</dbReference>
<evidence type="ECO:0000259" key="2">
    <source>
        <dbReference type="Pfam" id="PF25091"/>
    </source>
</evidence>
<dbReference type="GO" id="GO:0003006">
    <property type="term" value="P:developmental process involved in reproduction"/>
    <property type="evidence" value="ECO:0007669"/>
    <property type="project" value="TreeGrafter"/>
</dbReference>
<protein>
    <submittedName>
        <fullName evidence="3">Titan9</fullName>
    </submittedName>
</protein>
<feature type="region of interest" description="Disordered" evidence="1">
    <location>
        <begin position="21"/>
        <end position="41"/>
    </location>
</feature>
<sequence>MLKFMTDKALSEEVTRLQNLHQEGHFKGGNRDNIPTVSPRSAQVAVERVSGNSTRMMTRKHGRKSAAETDDSIITPDSANGKVSMSCALTEDLPEKAFPYEVLSHIQLPECCKGSISANATDHGTCLLKALIECLVGMTISTVDQTEGLCISALHQSSGNS</sequence>
<keyword evidence="4" id="KW-1185">Reference proteome</keyword>
<gene>
    <name evidence="3" type="ORF">F3Y22_tig00110819pilonHSYRG00002</name>
</gene>
<dbReference type="Proteomes" id="UP000436088">
    <property type="component" value="Unassembled WGS sequence"/>
</dbReference>
<dbReference type="EMBL" id="VEPZ02001124">
    <property type="protein sequence ID" value="KAE8692926.1"/>
    <property type="molecule type" value="Genomic_DNA"/>
</dbReference>
<evidence type="ECO:0000256" key="1">
    <source>
        <dbReference type="SAM" id="MobiDB-lite"/>
    </source>
</evidence>
<evidence type="ECO:0000313" key="4">
    <source>
        <dbReference type="Proteomes" id="UP000436088"/>
    </source>
</evidence>
<comment type="caution">
    <text evidence="3">The sequence shown here is derived from an EMBL/GenBank/DDBJ whole genome shotgun (WGS) entry which is preliminary data.</text>
</comment>
<evidence type="ECO:0000313" key="3">
    <source>
        <dbReference type="EMBL" id="KAE8692926.1"/>
    </source>
</evidence>
<feature type="domain" description="DUF7806" evidence="2">
    <location>
        <begin position="125"/>
        <end position="160"/>
    </location>
</feature>
<accession>A0A6A2ZMZ7</accession>
<dbReference type="AlphaFoldDB" id="A0A6A2ZMZ7"/>
<dbReference type="PANTHER" id="PTHR35489:SF2">
    <property type="entry name" value="TITAN9"/>
    <property type="match status" value="1"/>
</dbReference>
<name>A0A6A2ZMZ7_HIBSY</name>
<dbReference type="PANTHER" id="PTHR35489">
    <property type="entry name" value="TITAN9"/>
    <property type="match status" value="1"/>
</dbReference>
<organism evidence="3 4">
    <name type="scientific">Hibiscus syriacus</name>
    <name type="common">Rose of Sharon</name>
    <dbReference type="NCBI Taxonomy" id="106335"/>
    <lineage>
        <taxon>Eukaryota</taxon>
        <taxon>Viridiplantae</taxon>
        <taxon>Streptophyta</taxon>
        <taxon>Embryophyta</taxon>
        <taxon>Tracheophyta</taxon>
        <taxon>Spermatophyta</taxon>
        <taxon>Magnoliopsida</taxon>
        <taxon>eudicotyledons</taxon>
        <taxon>Gunneridae</taxon>
        <taxon>Pentapetalae</taxon>
        <taxon>rosids</taxon>
        <taxon>malvids</taxon>
        <taxon>Malvales</taxon>
        <taxon>Malvaceae</taxon>
        <taxon>Malvoideae</taxon>
        <taxon>Hibiscus</taxon>
    </lineage>
</organism>
<proteinExistence type="predicted"/>
<dbReference type="InterPro" id="IPR056708">
    <property type="entry name" value="DUF7806"/>
</dbReference>
<reference evidence="3" key="1">
    <citation type="submission" date="2019-09" db="EMBL/GenBank/DDBJ databases">
        <title>Draft genome information of white flower Hibiscus syriacus.</title>
        <authorList>
            <person name="Kim Y.-M."/>
        </authorList>
    </citation>
    <scope>NUCLEOTIDE SEQUENCE [LARGE SCALE GENOMIC DNA]</scope>
    <source>
        <strain evidence="3">YM2019G1</strain>
    </source>
</reference>